<evidence type="ECO:0000313" key="4">
    <source>
        <dbReference type="Proteomes" id="UP000000485"/>
    </source>
</evidence>
<dbReference type="RefSeq" id="WP_013882367.1">
    <property type="nucleotide sequence ID" value="NC_015671.1"/>
</dbReference>
<keyword evidence="2" id="KW-0812">Transmembrane</keyword>
<proteinExistence type="predicted"/>
<dbReference type="AlphaFoldDB" id="F8A479"/>
<evidence type="ECO:0000256" key="2">
    <source>
        <dbReference type="SAM" id="Phobius"/>
    </source>
</evidence>
<dbReference type="EMBL" id="CP002665">
    <property type="protein sequence ID" value="AEI10842.1"/>
    <property type="molecule type" value="Genomic_DNA"/>
</dbReference>
<organism evidence="3 4">
    <name type="scientific">Cellulomonas gilvus (strain ATCC 13127 / NRRL B-14078)</name>
    <name type="common">Cellvibrio gilvus</name>
    <dbReference type="NCBI Taxonomy" id="593907"/>
    <lineage>
        <taxon>Bacteria</taxon>
        <taxon>Bacillati</taxon>
        <taxon>Actinomycetota</taxon>
        <taxon>Actinomycetes</taxon>
        <taxon>Micrococcales</taxon>
        <taxon>Cellulomonadaceae</taxon>
        <taxon>Cellulomonas</taxon>
    </lineage>
</organism>
<reference evidence="4" key="1">
    <citation type="submission" date="2011-04" db="EMBL/GenBank/DDBJ databases">
        <title>Complete sequence of Cellvibrio gilvus ATCC 13127.</title>
        <authorList>
            <person name="Lucas S."/>
            <person name="Han J."/>
            <person name="Lapidus A."/>
            <person name="Cheng J.-F."/>
            <person name="Goodwin L."/>
            <person name="Pitluck S."/>
            <person name="Peters L."/>
            <person name="Munk A."/>
            <person name="Detter J.C."/>
            <person name="Han C."/>
            <person name="Tapia R."/>
            <person name="Land M."/>
            <person name="Hauser L."/>
            <person name="Kyrpides N."/>
            <person name="Ivanova N."/>
            <person name="Ovchinnikova G."/>
            <person name="Pagani I."/>
            <person name="Mead D."/>
            <person name="Brumm P."/>
            <person name="Woyke T."/>
        </authorList>
    </citation>
    <scope>NUCLEOTIDE SEQUENCE [LARGE SCALE GENOMIC DNA]</scope>
    <source>
        <strain evidence="4">ATCC 13127 / NRRL B-14078</strain>
    </source>
</reference>
<protein>
    <submittedName>
        <fullName evidence="3">Uncharacterized protein</fullName>
    </submittedName>
</protein>
<keyword evidence="2" id="KW-1133">Transmembrane helix</keyword>
<name>F8A479_CELGA</name>
<keyword evidence="2" id="KW-0472">Membrane</keyword>
<dbReference type="KEGG" id="cga:Celgi_0320"/>
<feature type="region of interest" description="Disordered" evidence="1">
    <location>
        <begin position="60"/>
        <end position="80"/>
    </location>
</feature>
<dbReference type="Proteomes" id="UP000000485">
    <property type="component" value="Chromosome"/>
</dbReference>
<feature type="transmembrane region" description="Helical" evidence="2">
    <location>
        <begin position="12"/>
        <end position="28"/>
    </location>
</feature>
<dbReference type="HOGENOM" id="CLU_2583289_0_0_11"/>
<evidence type="ECO:0000313" key="3">
    <source>
        <dbReference type="EMBL" id="AEI10842.1"/>
    </source>
</evidence>
<accession>F8A479</accession>
<feature type="transmembrane region" description="Helical" evidence="2">
    <location>
        <begin position="34"/>
        <end position="51"/>
    </location>
</feature>
<sequence length="80" mass="8146" precursor="true">MVGAVLRDRKVVSAAGAGAVIALCLVLADGVAWPLVVIAACWLIATVVYVRDAVRAARDARVGQAAGRAASDDDGGDSRR</sequence>
<gene>
    <name evidence="3" type="ordered locus">Celgi_0320</name>
</gene>
<evidence type="ECO:0000256" key="1">
    <source>
        <dbReference type="SAM" id="MobiDB-lite"/>
    </source>
</evidence>
<keyword evidence="4" id="KW-1185">Reference proteome</keyword>